<sequence>MSVKRRSRSKGLNFKIHGVAACIVFTVMQTDLARAERPPEFGLDQFAKLNDAQPFPVLLIDPASGDITYANPAASEFYGYTREQLDSLAIQEINQLTPEEVANERKRAAEQNRKYFIFQHKLSDGSLRTVEVRSIPITVEGQQLLFSTINDISAQREANAGLWHYQERLERAVEQKRQELETHYTHQRTYLGVVAGLLFLLLVAVGIYARLLHLSRSTVREANRHLRLADQVFENASEGILVTDANARIIRANPAVSKISGYDMEEIIGSNPRIFSSGRQPPAFYKEMWESLSGTGSWSGELWNRTKTGKDYVQRAALAAIRDDDGKTTNYVAVFSDITALLNHQKELEHTAHYDALTQLPNRMLLLLRMNDAIELVRLEDAWGAVLFLDLDGFKTVNDHYGHTLGDELLIAASRRILRHFRTEDTLARLGGDEFVAVVVGLESPMQAEELARRILAEVAKPFELEGTRLTISTSIGVVTFNARTETSPDQLLRQSDAAMYQSKLQGKNRYTVFNPKTELAITTFNNKINALSEAIDNEELIFHFQPKVDVVRGQIHSAEALVRWNHPTDGLRLPGSFLEATEHPDLSRKLDGWTLATAFQTLERWQTAGHSVPLSVNIDPRNLASGWLHNELKVLIGRFETVDPSLLDVEVLESTDATRDRKVGDAILDCNRLGVTFSIDDFGTGYSTLTHLRNLPATHVKIDQSFVQNAINNLEDLAIVEAVLGLATTLNREVIAEGVETKDHQNLLISMGCSLLQGYSLARPLPETHFLSWQAQFVPDPDWARLMSLSKRHAKLLYFQVELRNWAMAIRSGQQPDTPLPCFSGTENLHKIYWPWLNKQGMSLFSDSPHYAVLLQHAGELRVATAPCLTECPQDSSRCRTEVLQLEELADICVSTIDDIILRRPEIVDLAPPQSVFLR</sequence>
<dbReference type="CDD" id="cd01949">
    <property type="entry name" value="GGDEF"/>
    <property type="match status" value="1"/>
</dbReference>
<dbReference type="InterPro" id="IPR043128">
    <property type="entry name" value="Rev_trsase/Diguanyl_cyclase"/>
</dbReference>
<dbReference type="InterPro" id="IPR001610">
    <property type="entry name" value="PAC"/>
</dbReference>
<dbReference type="PROSITE" id="PS50887">
    <property type="entry name" value="GGDEF"/>
    <property type="match status" value="1"/>
</dbReference>
<dbReference type="CDD" id="cd00130">
    <property type="entry name" value="PAS"/>
    <property type="match status" value="2"/>
</dbReference>
<evidence type="ECO:0000259" key="5">
    <source>
        <dbReference type="PROSITE" id="PS50887"/>
    </source>
</evidence>
<reference evidence="6" key="2">
    <citation type="submission" date="2020-09" db="EMBL/GenBank/DDBJ databases">
        <authorList>
            <person name="Sun Q."/>
            <person name="Zhou Y."/>
        </authorList>
    </citation>
    <scope>NUCLEOTIDE SEQUENCE</scope>
    <source>
        <strain evidence="6">CGMCC 1.12426</strain>
    </source>
</reference>
<dbReference type="PANTHER" id="PTHR44757">
    <property type="entry name" value="DIGUANYLATE CYCLASE DGCP"/>
    <property type="match status" value="1"/>
</dbReference>
<dbReference type="Gene3D" id="3.20.20.450">
    <property type="entry name" value="EAL domain"/>
    <property type="match status" value="1"/>
</dbReference>
<dbReference type="InterPro" id="IPR001633">
    <property type="entry name" value="EAL_dom"/>
</dbReference>
<dbReference type="Pfam" id="PF13426">
    <property type="entry name" value="PAS_9"/>
    <property type="match status" value="2"/>
</dbReference>
<keyword evidence="1" id="KW-0472">Membrane</keyword>
<dbReference type="PROSITE" id="PS50113">
    <property type="entry name" value="PAC"/>
    <property type="match status" value="1"/>
</dbReference>
<keyword evidence="7" id="KW-1185">Reference proteome</keyword>
<dbReference type="Pfam" id="PF00990">
    <property type="entry name" value="GGDEF"/>
    <property type="match status" value="1"/>
</dbReference>
<dbReference type="AlphaFoldDB" id="A0A916X134"/>
<dbReference type="EMBL" id="BMFA01000006">
    <property type="protein sequence ID" value="GGB49597.1"/>
    <property type="molecule type" value="Genomic_DNA"/>
</dbReference>
<dbReference type="RefSeq" id="WP_150496299.1">
    <property type="nucleotide sequence ID" value="NZ_BMFA01000006.1"/>
</dbReference>
<dbReference type="SUPFAM" id="SSF55073">
    <property type="entry name" value="Nucleotide cyclase"/>
    <property type="match status" value="1"/>
</dbReference>
<dbReference type="PANTHER" id="PTHR44757:SF2">
    <property type="entry name" value="BIOFILM ARCHITECTURE MAINTENANCE PROTEIN MBAA"/>
    <property type="match status" value="1"/>
</dbReference>
<dbReference type="SMART" id="SM00091">
    <property type="entry name" value="PAS"/>
    <property type="match status" value="2"/>
</dbReference>
<dbReference type="Gene3D" id="3.30.70.270">
    <property type="match status" value="1"/>
</dbReference>
<keyword evidence="1" id="KW-0812">Transmembrane</keyword>
<evidence type="ECO:0000259" key="2">
    <source>
        <dbReference type="PROSITE" id="PS50112"/>
    </source>
</evidence>
<comment type="caution">
    <text evidence="6">The sequence shown here is derived from an EMBL/GenBank/DDBJ whole genome shotgun (WGS) entry which is preliminary data.</text>
</comment>
<evidence type="ECO:0000313" key="7">
    <source>
        <dbReference type="Proteomes" id="UP000605148"/>
    </source>
</evidence>
<evidence type="ECO:0008006" key="8">
    <source>
        <dbReference type="Google" id="ProtNLM"/>
    </source>
</evidence>
<keyword evidence="1" id="KW-1133">Transmembrane helix</keyword>
<dbReference type="InterPro" id="IPR000160">
    <property type="entry name" value="GGDEF_dom"/>
</dbReference>
<dbReference type="OrthoDB" id="9814202at2"/>
<proteinExistence type="predicted"/>
<evidence type="ECO:0000313" key="6">
    <source>
        <dbReference type="EMBL" id="GGB49597.1"/>
    </source>
</evidence>
<dbReference type="SMART" id="SM00086">
    <property type="entry name" value="PAC"/>
    <property type="match status" value="2"/>
</dbReference>
<accession>A0A916X134</accession>
<dbReference type="InterPro" id="IPR035919">
    <property type="entry name" value="EAL_sf"/>
</dbReference>
<dbReference type="SMART" id="SM00267">
    <property type="entry name" value="GGDEF"/>
    <property type="match status" value="1"/>
</dbReference>
<reference evidence="6" key="1">
    <citation type="journal article" date="2014" name="Int. J. Syst. Evol. Microbiol.">
        <title>Complete genome sequence of Corynebacterium casei LMG S-19264T (=DSM 44701T), isolated from a smear-ripened cheese.</title>
        <authorList>
            <consortium name="US DOE Joint Genome Institute (JGI-PGF)"/>
            <person name="Walter F."/>
            <person name="Albersmeier A."/>
            <person name="Kalinowski J."/>
            <person name="Ruckert C."/>
        </authorList>
    </citation>
    <scope>NUCLEOTIDE SEQUENCE</scope>
    <source>
        <strain evidence="6">CGMCC 1.12426</strain>
    </source>
</reference>
<dbReference type="InterPro" id="IPR000700">
    <property type="entry name" value="PAS-assoc_C"/>
</dbReference>
<organism evidence="6 7">
    <name type="scientific">Roseibium aquae</name>
    <dbReference type="NCBI Taxonomy" id="1323746"/>
    <lineage>
        <taxon>Bacteria</taxon>
        <taxon>Pseudomonadati</taxon>
        <taxon>Pseudomonadota</taxon>
        <taxon>Alphaproteobacteria</taxon>
        <taxon>Hyphomicrobiales</taxon>
        <taxon>Stappiaceae</taxon>
        <taxon>Roseibium</taxon>
    </lineage>
</organism>
<feature type="domain" description="PAC" evidence="3">
    <location>
        <begin position="298"/>
        <end position="350"/>
    </location>
</feature>
<dbReference type="SMART" id="SM00052">
    <property type="entry name" value="EAL"/>
    <property type="match status" value="1"/>
</dbReference>
<feature type="domain" description="EAL" evidence="4">
    <location>
        <begin position="525"/>
        <end position="779"/>
    </location>
</feature>
<dbReference type="Pfam" id="PF00563">
    <property type="entry name" value="EAL"/>
    <property type="match status" value="1"/>
</dbReference>
<dbReference type="SUPFAM" id="SSF141868">
    <property type="entry name" value="EAL domain-like"/>
    <property type="match status" value="1"/>
</dbReference>
<dbReference type="PROSITE" id="PS50883">
    <property type="entry name" value="EAL"/>
    <property type="match status" value="1"/>
</dbReference>
<dbReference type="NCBIfam" id="TIGR00229">
    <property type="entry name" value="sensory_box"/>
    <property type="match status" value="2"/>
</dbReference>
<evidence type="ECO:0000259" key="3">
    <source>
        <dbReference type="PROSITE" id="PS50113"/>
    </source>
</evidence>
<dbReference type="CDD" id="cd01948">
    <property type="entry name" value="EAL"/>
    <property type="match status" value="1"/>
</dbReference>
<dbReference type="InterPro" id="IPR052155">
    <property type="entry name" value="Biofilm_reg_signaling"/>
</dbReference>
<feature type="domain" description="PAS" evidence="2">
    <location>
        <begin position="231"/>
        <end position="271"/>
    </location>
</feature>
<feature type="domain" description="PAS" evidence="2">
    <location>
        <begin position="42"/>
        <end position="85"/>
    </location>
</feature>
<dbReference type="Gene3D" id="3.30.450.20">
    <property type="entry name" value="PAS domain"/>
    <property type="match status" value="2"/>
</dbReference>
<feature type="transmembrane region" description="Helical" evidence="1">
    <location>
        <begin position="190"/>
        <end position="211"/>
    </location>
</feature>
<evidence type="ECO:0000259" key="4">
    <source>
        <dbReference type="PROSITE" id="PS50883"/>
    </source>
</evidence>
<dbReference type="PROSITE" id="PS50112">
    <property type="entry name" value="PAS"/>
    <property type="match status" value="2"/>
</dbReference>
<dbReference type="NCBIfam" id="TIGR00254">
    <property type="entry name" value="GGDEF"/>
    <property type="match status" value="1"/>
</dbReference>
<gene>
    <name evidence="6" type="ORF">GCM10011316_22160</name>
</gene>
<evidence type="ECO:0000256" key="1">
    <source>
        <dbReference type="SAM" id="Phobius"/>
    </source>
</evidence>
<protein>
    <recommendedName>
        <fullName evidence="8">PAS domain S-box-containing protein/diguanylate cyclase (GGDEF)-like protein</fullName>
    </recommendedName>
</protein>
<feature type="domain" description="GGDEF" evidence="5">
    <location>
        <begin position="382"/>
        <end position="516"/>
    </location>
</feature>
<dbReference type="Proteomes" id="UP000605148">
    <property type="component" value="Unassembled WGS sequence"/>
</dbReference>
<dbReference type="InterPro" id="IPR000014">
    <property type="entry name" value="PAS"/>
</dbReference>
<dbReference type="InterPro" id="IPR029787">
    <property type="entry name" value="Nucleotide_cyclase"/>
</dbReference>
<name>A0A916X134_9HYPH</name>
<dbReference type="SUPFAM" id="SSF55785">
    <property type="entry name" value="PYP-like sensor domain (PAS domain)"/>
    <property type="match status" value="2"/>
</dbReference>
<dbReference type="InterPro" id="IPR035965">
    <property type="entry name" value="PAS-like_dom_sf"/>
</dbReference>